<dbReference type="PANTHER" id="PTHR46206:SF6">
    <property type="entry name" value="CYTOCHROME P450 MONOOXYGENASE AN1598-RELATED"/>
    <property type="match status" value="1"/>
</dbReference>
<keyword evidence="10" id="KW-1185">Reference proteome</keyword>
<sequence length="548" mass="61928">MLNETGSLVGSDLFIRGSLRSISTRGIIESWYWTLPTAFLLYCVLDVLHIRISVKRQGHTPQGAIPVSNSLFAAPRFILNLIWAFRSFDHLQEAYRKYGKSSFQVVRNNGSFVVLPQHLVEELASLPTRVSDPSASLEAEFLGHLGGFDFIKETNLQRITAQRRLTSRIPLITPSLEKTLSEECRKLLPDSEEWTEFQPHSVLEQFSARITSEAIVGPKFRTNPTWIDIAIHYTEGVFITSVILRFFPEWMQWTLSNFMPVCWQGKKYLRKAKELLGPRIRERVAASDSGAWEPSDDNPEDADLLSWLCHTVKGPERNVDTISHCIVILAFASVHTTGQRMNSILLDLAADTSLRDVLIEEITSVASKGWSAASYDELKKMDSTLRESQRTSPPLLTGMRRYFNESYTFKDGTFIPAGTNVCMAVYSIENDEANTPRPEVFDGLRAYRLREERERSGADLDSTAAKEHLFTTPTPTALAWGYGKMACPGRFFAGAVIKIFLVKLLTEYEFKFMPGAGKPALQNLHEHYFAPPSLKMLIRRRKGSSAPF</sequence>
<dbReference type="GO" id="GO:0020037">
    <property type="term" value="F:heme binding"/>
    <property type="evidence" value="ECO:0007669"/>
    <property type="project" value="InterPro"/>
</dbReference>
<keyword evidence="6" id="KW-0560">Oxidoreductase</keyword>
<dbReference type="Pfam" id="PF00067">
    <property type="entry name" value="p450"/>
    <property type="match status" value="1"/>
</dbReference>
<evidence type="ECO:0000256" key="7">
    <source>
        <dbReference type="ARBA" id="ARBA00023004"/>
    </source>
</evidence>
<dbReference type="AlphaFoldDB" id="A0A0M8N4J8"/>
<dbReference type="InterPro" id="IPR001128">
    <property type="entry name" value="Cyt_P450"/>
</dbReference>
<dbReference type="SUPFAM" id="SSF48264">
    <property type="entry name" value="Cytochrome P450"/>
    <property type="match status" value="1"/>
</dbReference>
<evidence type="ECO:0000256" key="6">
    <source>
        <dbReference type="ARBA" id="ARBA00023002"/>
    </source>
</evidence>
<keyword evidence="7" id="KW-0408">Iron</keyword>
<comment type="subcellular location">
    <subcellularLocation>
        <location evidence="2">Membrane</location>
        <topology evidence="2">Single-pass membrane protein</topology>
    </subcellularLocation>
</comment>
<reference evidence="9 10" key="1">
    <citation type="submission" date="2015-07" db="EMBL/GenBank/DDBJ databases">
        <title>The genome of the fungus Escovopsis weberi, a specialized disease agent of ant agriculture.</title>
        <authorList>
            <person name="de Man T.J."/>
            <person name="Stajich J.E."/>
            <person name="Kubicek C.P."/>
            <person name="Chenthamara K."/>
            <person name="Atanasova L."/>
            <person name="Druzhinina I.S."/>
            <person name="Birnbaum S."/>
            <person name="Barribeau S.M."/>
            <person name="Teiling C."/>
            <person name="Suen G."/>
            <person name="Currie C."/>
            <person name="Gerardo N.M."/>
        </authorList>
    </citation>
    <scope>NUCLEOTIDE SEQUENCE [LARGE SCALE GENOMIC DNA]</scope>
</reference>
<gene>
    <name evidence="9" type="ORF">ESCO_000082</name>
</gene>
<comment type="cofactor">
    <cofactor evidence="1">
        <name>heme</name>
        <dbReference type="ChEBI" id="CHEBI:30413"/>
    </cofactor>
</comment>
<protein>
    <submittedName>
        <fullName evidence="9">Ent-kaurene oxidase</fullName>
    </submittedName>
</protein>
<evidence type="ECO:0000256" key="5">
    <source>
        <dbReference type="ARBA" id="ARBA00022723"/>
    </source>
</evidence>
<evidence type="ECO:0000256" key="4">
    <source>
        <dbReference type="ARBA" id="ARBA00022617"/>
    </source>
</evidence>
<dbReference type="Gene3D" id="1.10.630.10">
    <property type="entry name" value="Cytochrome P450"/>
    <property type="match status" value="1"/>
</dbReference>
<dbReference type="Proteomes" id="UP000053831">
    <property type="component" value="Unassembled WGS sequence"/>
</dbReference>
<dbReference type="GO" id="GO:0016705">
    <property type="term" value="F:oxidoreductase activity, acting on paired donors, with incorporation or reduction of molecular oxygen"/>
    <property type="evidence" value="ECO:0007669"/>
    <property type="project" value="InterPro"/>
</dbReference>
<organism evidence="9 10">
    <name type="scientific">Escovopsis weberi</name>
    <dbReference type="NCBI Taxonomy" id="150374"/>
    <lineage>
        <taxon>Eukaryota</taxon>
        <taxon>Fungi</taxon>
        <taxon>Dikarya</taxon>
        <taxon>Ascomycota</taxon>
        <taxon>Pezizomycotina</taxon>
        <taxon>Sordariomycetes</taxon>
        <taxon>Hypocreomycetidae</taxon>
        <taxon>Hypocreales</taxon>
        <taxon>Hypocreaceae</taxon>
        <taxon>Escovopsis</taxon>
    </lineage>
</organism>
<comment type="similarity">
    <text evidence="3">Belongs to the cytochrome P450 family.</text>
</comment>
<accession>A0A0M8N4J8</accession>
<evidence type="ECO:0000256" key="8">
    <source>
        <dbReference type="ARBA" id="ARBA00023033"/>
    </source>
</evidence>
<dbReference type="PANTHER" id="PTHR46206">
    <property type="entry name" value="CYTOCHROME P450"/>
    <property type="match status" value="1"/>
</dbReference>
<dbReference type="OrthoDB" id="1844152at2759"/>
<dbReference type="CDD" id="cd11041">
    <property type="entry name" value="CYP503A1-like"/>
    <property type="match status" value="1"/>
</dbReference>
<dbReference type="EMBL" id="LGSR01000020">
    <property type="protein sequence ID" value="KOS19711.1"/>
    <property type="molecule type" value="Genomic_DNA"/>
</dbReference>
<dbReference type="GO" id="GO:0004497">
    <property type="term" value="F:monooxygenase activity"/>
    <property type="evidence" value="ECO:0007669"/>
    <property type="project" value="UniProtKB-KW"/>
</dbReference>
<dbReference type="GO" id="GO:0016020">
    <property type="term" value="C:membrane"/>
    <property type="evidence" value="ECO:0007669"/>
    <property type="project" value="UniProtKB-SubCell"/>
</dbReference>
<dbReference type="InterPro" id="IPR036396">
    <property type="entry name" value="Cyt_P450_sf"/>
</dbReference>
<evidence type="ECO:0000256" key="3">
    <source>
        <dbReference type="ARBA" id="ARBA00010617"/>
    </source>
</evidence>
<evidence type="ECO:0000313" key="9">
    <source>
        <dbReference type="EMBL" id="KOS19711.1"/>
    </source>
</evidence>
<evidence type="ECO:0000313" key="10">
    <source>
        <dbReference type="Proteomes" id="UP000053831"/>
    </source>
</evidence>
<dbReference type="GO" id="GO:0005506">
    <property type="term" value="F:iron ion binding"/>
    <property type="evidence" value="ECO:0007669"/>
    <property type="project" value="InterPro"/>
</dbReference>
<name>A0A0M8N4J8_ESCWE</name>
<keyword evidence="5" id="KW-0479">Metal-binding</keyword>
<dbReference type="STRING" id="150374.A0A0M8N4J8"/>
<comment type="caution">
    <text evidence="9">The sequence shown here is derived from an EMBL/GenBank/DDBJ whole genome shotgun (WGS) entry which is preliminary data.</text>
</comment>
<evidence type="ECO:0000256" key="2">
    <source>
        <dbReference type="ARBA" id="ARBA00004167"/>
    </source>
</evidence>
<evidence type="ECO:0000256" key="1">
    <source>
        <dbReference type="ARBA" id="ARBA00001971"/>
    </source>
</evidence>
<proteinExistence type="inferred from homology"/>
<keyword evidence="4" id="KW-0349">Heme</keyword>
<keyword evidence="8" id="KW-0503">Monooxygenase</keyword>